<dbReference type="STRING" id="886377.Murru_2464"/>
<gene>
    <name evidence="1" type="ordered locus">Murru_2464</name>
</gene>
<sequence>MKRIPLLLLSATLTLVGCNNTEKTSALNPSAIADRENKSIDMKKIKAKNRTNDLSCKLTTPELLQRKETVLKDLKEQVLIKKELEDGYAFQFPGTDKVLDQLSEFIKTERACCTFFIFGLSISGDKSEAWLELTGPEGAKDFVQSELGL</sequence>
<keyword evidence="2" id="KW-1185">Reference proteome</keyword>
<dbReference type="HOGENOM" id="CLU_1747588_0_0_10"/>
<reference evidence="1 2" key="2">
    <citation type="journal article" date="2012" name="Stand. Genomic Sci.">
        <title>Complete genome sequence of the facultatively anaerobic, appendaged bacterium Muricauda ruestringensis type strain (B1(T)).</title>
        <authorList>
            <person name="Huntemann M."/>
            <person name="Teshima H."/>
            <person name="Lapidus A."/>
            <person name="Nolan M."/>
            <person name="Lucas S."/>
            <person name="Hammon N."/>
            <person name="Deshpande S."/>
            <person name="Cheng J.F."/>
            <person name="Tapia R."/>
            <person name="Goodwin L.A."/>
            <person name="Pitluck S."/>
            <person name="Liolios K."/>
            <person name="Pagani I."/>
            <person name="Ivanova N."/>
            <person name="Mavromatis K."/>
            <person name="Mikhailova N."/>
            <person name="Pati A."/>
            <person name="Chen A."/>
            <person name="Palaniappan K."/>
            <person name="Land M."/>
            <person name="Hauser L."/>
            <person name="Pan C."/>
            <person name="Brambilla E.M."/>
            <person name="Rohde M."/>
            <person name="Spring S."/>
            <person name="Goker M."/>
            <person name="Detter J.C."/>
            <person name="Bristow J."/>
            <person name="Eisen J.A."/>
            <person name="Markowitz V."/>
            <person name="Hugenholtz P."/>
            <person name="Kyrpides N.C."/>
            <person name="Klenk H.P."/>
            <person name="Woyke T."/>
        </authorList>
    </citation>
    <scope>NUCLEOTIDE SEQUENCE [LARGE SCALE GENOMIC DNA]</scope>
    <source>
        <strain evidence="2">DSM 13258 / LMG 19739 / B1</strain>
    </source>
</reference>
<accession>G2PPK1</accession>
<dbReference type="Proteomes" id="UP000008908">
    <property type="component" value="Chromosome"/>
</dbReference>
<reference evidence="2" key="1">
    <citation type="submission" date="2011-08" db="EMBL/GenBank/DDBJ databases">
        <title>The complete genome of Muricauda ruestringensis DSM 13258.</title>
        <authorList>
            <person name="Lucas S."/>
            <person name="Han J."/>
            <person name="Lapidus A."/>
            <person name="Bruce D."/>
            <person name="Goodwin L."/>
            <person name="Pitluck S."/>
            <person name="Peters L."/>
            <person name="Kyrpides N."/>
            <person name="Mavromatis K."/>
            <person name="Ivanova N."/>
            <person name="Ovchinnikova G."/>
            <person name="Teshima H."/>
            <person name="Detter J.C."/>
            <person name="Tapia R."/>
            <person name="Han C."/>
            <person name="Land M."/>
            <person name="Hauser L."/>
            <person name="Markowitz V."/>
            <person name="Cheng J.-F."/>
            <person name="Hugenholtz P."/>
            <person name="Woyke T."/>
            <person name="Wu D."/>
            <person name="Spring S."/>
            <person name="Schroeder M."/>
            <person name="Brambilla E."/>
            <person name="Klenk H.-P."/>
            <person name="Eisen J.A."/>
        </authorList>
    </citation>
    <scope>NUCLEOTIDE SEQUENCE [LARGE SCALE GENOMIC DNA]</scope>
    <source>
        <strain evidence="2">DSM 13258 / LMG 19739 / B1</strain>
    </source>
</reference>
<organism evidence="1 2">
    <name type="scientific">Allomuricauda ruestringensis (strain DSM 13258 / CIP 107369 / LMG 19739 / B1)</name>
    <name type="common">Muricauda ruestringensis</name>
    <dbReference type="NCBI Taxonomy" id="886377"/>
    <lineage>
        <taxon>Bacteria</taxon>
        <taxon>Pseudomonadati</taxon>
        <taxon>Bacteroidota</taxon>
        <taxon>Flavobacteriia</taxon>
        <taxon>Flavobacteriales</taxon>
        <taxon>Flavobacteriaceae</taxon>
        <taxon>Flagellimonas</taxon>
    </lineage>
</organism>
<protein>
    <recommendedName>
        <fullName evidence="3">Lipoprotein</fullName>
    </recommendedName>
</protein>
<dbReference type="PROSITE" id="PS51257">
    <property type="entry name" value="PROKAR_LIPOPROTEIN"/>
    <property type="match status" value="1"/>
</dbReference>
<dbReference type="EMBL" id="CP002999">
    <property type="protein sequence ID" value="AEM71502.1"/>
    <property type="molecule type" value="Genomic_DNA"/>
</dbReference>
<evidence type="ECO:0000313" key="2">
    <source>
        <dbReference type="Proteomes" id="UP000008908"/>
    </source>
</evidence>
<dbReference type="RefSeq" id="WP_014033783.1">
    <property type="nucleotide sequence ID" value="NC_015945.1"/>
</dbReference>
<dbReference type="KEGG" id="mrs:Murru_2464"/>
<dbReference type="AlphaFoldDB" id="G2PPK1"/>
<evidence type="ECO:0008006" key="3">
    <source>
        <dbReference type="Google" id="ProtNLM"/>
    </source>
</evidence>
<evidence type="ECO:0000313" key="1">
    <source>
        <dbReference type="EMBL" id="AEM71502.1"/>
    </source>
</evidence>
<proteinExistence type="predicted"/>
<name>G2PPK1_ALLRU</name>
<dbReference type="OrthoDB" id="164217at2"/>
<dbReference type="eggNOG" id="ENOG5033BWW">
    <property type="taxonomic scope" value="Bacteria"/>
</dbReference>